<evidence type="ECO:0000313" key="2">
    <source>
        <dbReference type="EMBL" id="KAK9015417.1"/>
    </source>
</evidence>
<name>A0ABR2RR37_9ROSI</name>
<feature type="region of interest" description="Disordered" evidence="1">
    <location>
        <begin position="26"/>
        <end position="47"/>
    </location>
</feature>
<reference evidence="2 3" key="1">
    <citation type="journal article" date="2024" name="G3 (Bethesda)">
        <title>Genome assembly of Hibiscus sabdariffa L. provides insights into metabolisms of medicinal natural products.</title>
        <authorList>
            <person name="Kim T."/>
        </authorList>
    </citation>
    <scope>NUCLEOTIDE SEQUENCE [LARGE SCALE GENOMIC DNA]</scope>
    <source>
        <strain evidence="2">TK-2024</strain>
        <tissue evidence="2">Old leaves</tissue>
    </source>
</reference>
<evidence type="ECO:0000313" key="3">
    <source>
        <dbReference type="Proteomes" id="UP001396334"/>
    </source>
</evidence>
<dbReference type="Proteomes" id="UP001396334">
    <property type="component" value="Unassembled WGS sequence"/>
</dbReference>
<accession>A0ABR2RR37</accession>
<proteinExistence type="predicted"/>
<comment type="caution">
    <text evidence="2">The sequence shown here is derived from an EMBL/GenBank/DDBJ whole genome shotgun (WGS) entry which is preliminary data.</text>
</comment>
<sequence length="297" mass="32117">MEVSSTVNLAPYVPSENITSARASQYQQNPASVAPSNERNPNPIGWPKNCSDTSLGTYIHIRSPRSRDNHCTPEGSLNARLNAPSPPDQCSTMVSATIVEEFAVSPEDVEVLFTAAPPHVTIEFCPGEDGCNAKRPIELIVDGNVADAKIVVFGFTSGSSDRAVTSDHIVQNVKTNKSLDNMLCTISCTTYNLPCFVWARYYDGARTIQASSTYPSDTDIQWPIIPLDGPCLNVDGGVSPSTAMEVLFTIRVENDLGIPRLIVQSDGMEALKLIQEPTSSHSSISLVRVIATMVEKD</sequence>
<protein>
    <submittedName>
        <fullName evidence="2">Uncharacterized protein</fullName>
    </submittedName>
</protein>
<gene>
    <name evidence="2" type="ORF">V6N11_006527</name>
</gene>
<dbReference type="EMBL" id="JBBPBN010000021">
    <property type="protein sequence ID" value="KAK9015417.1"/>
    <property type="molecule type" value="Genomic_DNA"/>
</dbReference>
<evidence type="ECO:0000256" key="1">
    <source>
        <dbReference type="SAM" id="MobiDB-lite"/>
    </source>
</evidence>
<feature type="compositionally biased region" description="Polar residues" evidence="1">
    <location>
        <begin position="26"/>
        <end position="40"/>
    </location>
</feature>
<keyword evidence="3" id="KW-1185">Reference proteome</keyword>
<organism evidence="2 3">
    <name type="scientific">Hibiscus sabdariffa</name>
    <name type="common">roselle</name>
    <dbReference type="NCBI Taxonomy" id="183260"/>
    <lineage>
        <taxon>Eukaryota</taxon>
        <taxon>Viridiplantae</taxon>
        <taxon>Streptophyta</taxon>
        <taxon>Embryophyta</taxon>
        <taxon>Tracheophyta</taxon>
        <taxon>Spermatophyta</taxon>
        <taxon>Magnoliopsida</taxon>
        <taxon>eudicotyledons</taxon>
        <taxon>Gunneridae</taxon>
        <taxon>Pentapetalae</taxon>
        <taxon>rosids</taxon>
        <taxon>malvids</taxon>
        <taxon>Malvales</taxon>
        <taxon>Malvaceae</taxon>
        <taxon>Malvoideae</taxon>
        <taxon>Hibiscus</taxon>
    </lineage>
</organism>